<gene>
    <name evidence="8" type="ORF">HW347_20345</name>
</gene>
<reference evidence="9" key="1">
    <citation type="submission" date="2023-07" db="EMBL/GenBank/DDBJ databases">
        <title>Zobellia barbeyronii sp. nov., a new marine flavobacterium, isolated from green and red algae.</title>
        <authorList>
            <person name="Nedashkovskaya O.I."/>
            <person name="Otstavnykh N."/>
            <person name="Zhukova N."/>
            <person name="Guzev K."/>
            <person name="Chausova V."/>
            <person name="Tekutyeva L."/>
            <person name="Mikhailov V."/>
            <person name="Isaeva M."/>
        </authorList>
    </citation>
    <scope>NUCLEOTIDE SEQUENCE [LARGE SCALE GENOMIC DNA]</scope>
    <source>
        <strain evidence="9">KMM 6746</strain>
    </source>
</reference>
<dbReference type="EMBL" id="JACATN010000010">
    <property type="protein sequence ID" value="MBT2163633.1"/>
    <property type="molecule type" value="Genomic_DNA"/>
</dbReference>
<organism evidence="8 9">
    <name type="scientific">Zobellia barbeyronii</name>
    <dbReference type="NCBI Taxonomy" id="2748009"/>
    <lineage>
        <taxon>Bacteria</taxon>
        <taxon>Pseudomonadati</taxon>
        <taxon>Bacteroidota</taxon>
        <taxon>Flavobacteriia</taxon>
        <taxon>Flavobacteriales</taxon>
        <taxon>Flavobacteriaceae</taxon>
        <taxon>Zobellia</taxon>
    </lineage>
</organism>
<evidence type="ECO:0000256" key="4">
    <source>
        <dbReference type="ARBA" id="ARBA00022692"/>
    </source>
</evidence>
<evidence type="ECO:0000313" key="9">
    <source>
        <dbReference type="Proteomes" id="UP000740413"/>
    </source>
</evidence>
<feature type="transmembrane region" description="Helical" evidence="7">
    <location>
        <begin position="161"/>
        <end position="180"/>
    </location>
</feature>
<keyword evidence="4 7" id="KW-0812">Transmembrane</keyword>
<dbReference type="NCBIfam" id="TIGR01065">
    <property type="entry name" value="hlyIII"/>
    <property type="match status" value="1"/>
</dbReference>
<accession>A0ABS5WKW6</accession>
<evidence type="ECO:0000256" key="7">
    <source>
        <dbReference type="SAM" id="Phobius"/>
    </source>
</evidence>
<proteinExistence type="inferred from homology"/>
<dbReference type="Pfam" id="PF03006">
    <property type="entry name" value="HlyIII"/>
    <property type="match status" value="1"/>
</dbReference>
<evidence type="ECO:0000256" key="1">
    <source>
        <dbReference type="ARBA" id="ARBA00004651"/>
    </source>
</evidence>
<keyword evidence="9" id="KW-1185">Reference proteome</keyword>
<dbReference type="InterPro" id="IPR004254">
    <property type="entry name" value="AdipoR/HlyIII-related"/>
</dbReference>
<feature type="transmembrane region" description="Helical" evidence="7">
    <location>
        <begin position="40"/>
        <end position="64"/>
    </location>
</feature>
<sequence length="210" mass="24202">MNEKIVFTKEEKFNTLSHGVGVLLALIGMILLLVKNGNKSPYSIFSILLYSATLISMFGVSTIYHLTTNPRLKIKLRVVDHVNIYFLIAGTYTPIALITLYNGNGWYIFYAIWGIAFIGTLFKLFYTGKYEFLSLLFYVAMGWLIVLDYENLLNSISSLGIWLLLLGGLFYTFGILFYAWKRIPFNHFIWHLFVLAGAAFHWFLMYLIVV</sequence>
<evidence type="ECO:0000256" key="6">
    <source>
        <dbReference type="ARBA" id="ARBA00023136"/>
    </source>
</evidence>
<feature type="transmembrane region" description="Helical" evidence="7">
    <location>
        <begin position="107"/>
        <end position="125"/>
    </location>
</feature>
<keyword evidence="5 7" id="KW-1133">Transmembrane helix</keyword>
<evidence type="ECO:0000313" key="8">
    <source>
        <dbReference type="EMBL" id="MBT2163633.1"/>
    </source>
</evidence>
<dbReference type="PANTHER" id="PTHR20855:SF3">
    <property type="entry name" value="LD03007P"/>
    <property type="match status" value="1"/>
</dbReference>
<feature type="transmembrane region" description="Helical" evidence="7">
    <location>
        <begin position="187"/>
        <end position="209"/>
    </location>
</feature>
<keyword evidence="6 7" id="KW-0472">Membrane</keyword>
<dbReference type="Proteomes" id="UP000740413">
    <property type="component" value="Unassembled WGS sequence"/>
</dbReference>
<evidence type="ECO:0000256" key="2">
    <source>
        <dbReference type="ARBA" id="ARBA00008488"/>
    </source>
</evidence>
<name>A0ABS5WKW6_9FLAO</name>
<comment type="similarity">
    <text evidence="2">Belongs to the UPF0073 (Hly-III) family.</text>
</comment>
<comment type="subcellular location">
    <subcellularLocation>
        <location evidence="1">Cell membrane</location>
        <topology evidence="1">Multi-pass membrane protein</topology>
    </subcellularLocation>
</comment>
<dbReference type="RefSeq" id="WP_214613564.1">
    <property type="nucleotide sequence ID" value="NZ_JACATN010000010.1"/>
</dbReference>
<evidence type="ECO:0000256" key="5">
    <source>
        <dbReference type="ARBA" id="ARBA00022989"/>
    </source>
</evidence>
<evidence type="ECO:0000256" key="3">
    <source>
        <dbReference type="ARBA" id="ARBA00022475"/>
    </source>
</evidence>
<feature type="transmembrane region" description="Helical" evidence="7">
    <location>
        <begin position="132"/>
        <end position="149"/>
    </location>
</feature>
<dbReference type="InterPro" id="IPR005744">
    <property type="entry name" value="Hy-lIII"/>
</dbReference>
<dbReference type="PANTHER" id="PTHR20855">
    <property type="entry name" value="ADIPOR/PROGESTIN RECEPTOR-RELATED"/>
    <property type="match status" value="1"/>
</dbReference>
<keyword evidence="3" id="KW-1003">Cell membrane</keyword>
<feature type="transmembrane region" description="Helical" evidence="7">
    <location>
        <begin position="12"/>
        <end position="34"/>
    </location>
</feature>
<protein>
    <submittedName>
        <fullName evidence="8">Hemolysin III family protein</fullName>
    </submittedName>
</protein>
<comment type="caution">
    <text evidence="8">The sequence shown here is derived from an EMBL/GenBank/DDBJ whole genome shotgun (WGS) entry which is preliminary data.</text>
</comment>
<feature type="transmembrane region" description="Helical" evidence="7">
    <location>
        <begin position="84"/>
        <end position="101"/>
    </location>
</feature>